<dbReference type="KEGG" id="hhsr:HSR6_0018"/>
<dbReference type="PRINTS" id="PR01438">
    <property type="entry name" value="UNVRSLSTRESS"/>
</dbReference>
<dbReference type="Proteomes" id="UP000186165">
    <property type="component" value="Chromosome"/>
</dbReference>
<name>A0A1J1A8P7_9EURY</name>
<protein>
    <submittedName>
        <fullName evidence="3">Universal stress protein UspA</fullName>
    </submittedName>
</protein>
<organism evidence="3 4">
    <name type="scientific">Halodesulfurarchaeum formicicum</name>
    <dbReference type="NCBI Taxonomy" id="1873524"/>
    <lineage>
        <taxon>Archaea</taxon>
        <taxon>Methanobacteriati</taxon>
        <taxon>Methanobacteriota</taxon>
        <taxon>Stenosarchaea group</taxon>
        <taxon>Halobacteria</taxon>
        <taxon>Halobacteriales</taxon>
        <taxon>Halobacteriaceae</taxon>
        <taxon>Halodesulfurarchaeum</taxon>
    </lineage>
</organism>
<dbReference type="Pfam" id="PF00582">
    <property type="entry name" value="Usp"/>
    <property type="match status" value="1"/>
</dbReference>
<evidence type="ECO:0000313" key="4">
    <source>
        <dbReference type="Proteomes" id="UP000186165"/>
    </source>
</evidence>
<sequence length="143" mass="15546">MYQDILFPTDGSEGTDQLAAHVGSLAEQYDATVHVVSVLDTRNRFEGPNMGLGESVWSETERERAETVVEEATAQLPADIAVDRYVESGVPHKVILEHADRADVDLIVMGTHGRTGIDHYLLGSVAEKVVRHATAPVLTVRIG</sequence>
<comment type="similarity">
    <text evidence="1">Belongs to the universal stress protein A family.</text>
</comment>
<dbReference type="PIRSF" id="PIRSF006276">
    <property type="entry name" value="UspA"/>
    <property type="match status" value="1"/>
</dbReference>
<gene>
    <name evidence="3" type="primary">uspA</name>
    <name evidence="3" type="ORF">HSR6_0018</name>
</gene>
<dbReference type="RefSeq" id="WP_071932462.1">
    <property type="nucleotide sequence ID" value="NZ_CP016804.1"/>
</dbReference>
<proteinExistence type="inferred from homology"/>
<accession>A0A1J1A8P7</accession>
<dbReference type="PANTHER" id="PTHR46268">
    <property type="entry name" value="STRESS RESPONSE PROTEIN NHAX"/>
    <property type="match status" value="1"/>
</dbReference>
<dbReference type="InterPro" id="IPR006016">
    <property type="entry name" value="UspA"/>
</dbReference>
<dbReference type="InterPro" id="IPR006015">
    <property type="entry name" value="Universal_stress_UspA"/>
</dbReference>
<evidence type="ECO:0000313" key="3">
    <source>
        <dbReference type="EMBL" id="APE94494.1"/>
    </source>
</evidence>
<dbReference type="PANTHER" id="PTHR46268:SF6">
    <property type="entry name" value="UNIVERSAL STRESS PROTEIN UP12"/>
    <property type="match status" value="1"/>
</dbReference>
<dbReference type="EMBL" id="CP016804">
    <property type="protein sequence ID" value="APE94494.1"/>
    <property type="molecule type" value="Genomic_DNA"/>
</dbReference>
<dbReference type="GeneID" id="30416548"/>
<feature type="domain" description="UspA" evidence="2">
    <location>
        <begin position="1"/>
        <end position="141"/>
    </location>
</feature>
<evidence type="ECO:0000259" key="2">
    <source>
        <dbReference type="Pfam" id="PF00582"/>
    </source>
</evidence>
<dbReference type="Gene3D" id="3.40.50.620">
    <property type="entry name" value="HUPs"/>
    <property type="match status" value="1"/>
</dbReference>
<dbReference type="AlphaFoldDB" id="A0A1J1A8P7"/>
<dbReference type="SUPFAM" id="SSF52402">
    <property type="entry name" value="Adenine nucleotide alpha hydrolases-like"/>
    <property type="match status" value="1"/>
</dbReference>
<evidence type="ECO:0000256" key="1">
    <source>
        <dbReference type="ARBA" id="ARBA00008791"/>
    </source>
</evidence>
<keyword evidence="4" id="KW-1185">Reference proteome</keyword>
<reference evidence="4" key="1">
    <citation type="submission" date="2016-08" db="EMBL/GenBank/DDBJ databases">
        <title>Discovery of first anaerobic lithoheterotrophic haloarchae widely represented in hypersaline habitats.</title>
        <authorList>
            <person name="Sorokin D.Y."/>
            <person name="Kublanov I.V."/>
            <person name="Roman P."/>
            <person name="Sinninghe Damste J.S."/>
            <person name="Golyshin P.N."/>
            <person name="Rojo D."/>
            <person name="Ciordia S."/>
            <person name="Mena Md.C."/>
            <person name="Ferrer M."/>
            <person name="Smedile F."/>
            <person name="Messina E."/>
            <person name="La Cono V."/>
            <person name="Yakimov M.M."/>
        </authorList>
    </citation>
    <scope>NUCLEOTIDE SEQUENCE [LARGE SCALE GENOMIC DNA]</scope>
    <source>
        <strain evidence="4">HSR6</strain>
    </source>
</reference>
<dbReference type="OrthoDB" id="105697at2157"/>
<dbReference type="InterPro" id="IPR014729">
    <property type="entry name" value="Rossmann-like_a/b/a_fold"/>
</dbReference>
<dbReference type="CDD" id="cd00293">
    <property type="entry name" value="USP-like"/>
    <property type="match status" value="1"/>
</dbReference>